<dbReference type="HOGENOM" id="CLU_085305_4_0_6"/>
<keyword evidence="7" id="KW-0653">Protein transport</keyword>
<dbReference type="STRING" id="314278.NB231_15913"/>
<keyword evidence="7" id="KW-0813">Transport</keyword>
<dbReference type="PANTHER" id="PTHR30558">
    <property type="entry name" value="EXBD MEMBRANE COMPONENT OF PMF-DRIVEN MACROMOLECULE IMPORT SYSTEM"/>
    <property type="match status" value="1"/>
</dbReference>
<dbReference type="EMBL" id="AAOF01000001">
    <property type="protein sequence ID" value="EAR23321.1"/>
    <property type="molecule type" value="Genomic_DNA"/>
</dbReference>
<dbReference type="RefSeq" id="WP_005004466.1">
    <property type="nucleotide sequence ID" value="NZ_CH672427.1"/>
</dbReference>
<dbReference type="Gene3D" id="3.30.420.270">
    <property type="match status" value="1"/>
</dbReference>
<keyword evidence="5 8" id="KW-1133">Transmembrane helix</keyword>
<dbReference type="Pfam" id="PF02472">
    <property type="entry name" value="ExbD"/>
    <property type="match status" value="1"/>
</dbReference>
<evidence type="ECO:0000313" key="9">
    <source>
        <dbReference type="EMBL" id="EAR23321.1"/>
    </source>
</evidence>
<dbReference type="AlphaFoldDB" id="A4BLY3"/>
<proteinExistence type="inferred from homology"/>
<dbReference type="eggNOG" id="COG0848">
    <property type="taxonomic scope" value="Bacteria"/>
</dbReference>
<evidence type="ECO:0000313" key="10">
    <source>
        <dbReference type="Proteomes" id="UP000003374"/>
    </source>
</evidence>
<protein>
    <recommendedName>
        <fullName evidence="11">Biopolymer transporter ExbD</fullName>
    </recommendedName>
</protein>
<evidence type="ECO:0000256" key="2">
    <source>
        <dbReference type="ARBA" id="ARBA00005811"/>
    </source>
</evidence>
<evidence type="ECO:0000256" key="6">
    <source>
        <dbReference type="ARBA" id="ARBA00023136"/>
    </source>
</evidence>
<evidence type="ECO:0000256" key="1">
    <source>
        <dbReference type="ARBA" id="ARBA00004162"/>
    </source>
</evidence>
<sequence length="133" mass="14521">MQFQPSRPKNDEERILPLINVVFLLLIFFMLAGRLAASDPFKVKPPASANEHPAQESEAIVLIAADKRLALDGEVMSAEALEKAVAERIRSGGPTVVRVKADGQAEGRRVVDLMERLRRAGVVKLRLLTVPAG</sequence>
<comment type="similarity">
    <text evidence="2 7">Belongs to the ExbD/TolR family.</text>
</comment>
<dbReference type="GO" id="GO:0015031">
    <property type="term" value="P:protein transport"/>
    <property type="evidence" value="ECO:0007669"/>
    <property type="project" value="UniProtKB-KW"/>
</dbReference>
<organism evidence="9 10">
    <name type="scientific">Nitrococcus mobilis Nb-231</name>
    <dbReference type="NCBI Taxonomy" id="314278"/>
    <lineage>
        <taxon>Bacteria</taxon>
        <taxon>Pseudomonadati</taxon>
        <taxon>Pseudomonadota</taxon>
        <taxon>Gammaproteobacteria</taxon>
        <taxon>Chromatiales</taxon>
        <taxon>Ectothiorhodospiraceae</taxon>
        <taxon>Nitrococcus</taxon>
    </lineage>
</organism>
<gene>
    <name evidence="9" type="ORF">NB231_15913</name>
</gene>
<dbReference type="InterPro" id="IPR003400">
    <property type="entry name" value="ExbD"/>
</dbReference>
<evidence type="ECO:0008006" key="11">
    <source>
        <dbReference type="Google" id="ProtNLM"/>
    </source>
</evidence>
<evidence type="ECO:0000256" key="7">
    <source>
        <dbReference type="RuleBase" id="RU003879"/>
    </source>
</evidence>
<evidence type="ECO:0000256" key="5">
    <source>
        <dbReference type="ARBA" id="ARBA00022989"/>
    </source>
</evidence>
<evidence type="ECO:0000256" key="8">
    <source>
        <dbReference type="SAM" id="Phobius"/>
    </source>
</evidence>
<evidence type="ECO:0000256" key="4">
    <source>
        <dbReference type="ARBA" id="ARBA00022692"/>
    </source>
</evidence>
<keyword evidence="10" id="KW-1185">Reference proteome</keyword>
<feature type="transmembrane region" description="Helical" evidence="8">
    <location>
        <begin position="15"/>
        <end position="37"/>
    </location>
</feature>
<accession>A4BLY3</accession>
<dbReference type="PANTHER" id="PTHR30558:SF3">
    <property type="entry name" value="BIOPOLYMER TRANSPORT PROTEIN EXBD-RELATED"/>
    <property type="match status" value="1"/>
</dbReference>
<keyword evidence="6 8" id="KW-0472">Membrane</keyword>
<dbReference type="GO" id="GO:0022857">
    <property type="term" value="F:transmembrane transporter activity"/>
    <property type="evidence" value="ECO:0007669"/>
    <property type="project" value="InterPro"/>
</dbReference>
<keyword evidence="3" id="KW-1003">Cell membrane</keyword>
<reference evidence="9 10" key="1">
    <citation type="submission" date="2006-02" db="EMBL/GenBank/DDBJ databases">
        <authorList>
            <person name="Waterbury J."/>
            <person name="Ferriera S."/>
            <person name="Johnson J."/>
            <person name="Kravitz S."/>
            <person name="Halpern A."/>
            <person name="Remington K."/>
            <person name="Beeson K."/>
            <person name="Tran B."/>
            <person name="Rogers Y.-H."/>
            <person name="Friedman R."/>
            <person name="Venter J.C."/>
        </authorList>
    </citation>
    <scope>NUCLEOTIDE SEQUENCE [LARGE SCALE GENOMIC DNA]</scope>
    <source>
        <strain evidence="9 10">Nb-231</strain>
    </source>
</reference>
<keyword evidence="4 7" id="KW-0812">Transmembrane</keyword>
<dbReference type="OrthoDB" id="7359438at2"/>
<dbReference type="Proteomes" id="UP000003374">
    <property type="component" value="Unassembled WGS sequence"/>
</dbReference>
<comment type="subcellular location">
    <subcellularLocation>
        <location evidence="1">Cell membrane</location>
        <topology evidence="1">Single-pass membrane protein</topology>
    </subcellularLocation>
    <subcellularLocation>
        <location evidence="7">Cell membrane</location>
        <topology evidence="7">Single-pass type II membrane protein</topology>
    </subcellularLocation>
</comment>
<comment type="caution">
    <text evidence="9">The sequence shown here is derived from an EMBL/GenBank/DDBJ whole genome shotgun (WGS) entry which is preliminary data.</text>
</comment>
<name>A4BLY3_9GAMM</name>
<dbReference type="GO" id="GO:0005886">
    <property type="term" value="C:plasma membrane"/>
    <property type="evidence" value="ECO:0007669"/>
    <property type="project" value="UniProtKB-SubCell"/>
</dbReference>
<evidence type="ECO:0000256" key="3">
    <source>
        <dbReference type="ARBA" id="ARBA00022475"/>
    </source>
</evidence>